<dbReference type="Proteomes" id="UP000464378">
    <property type="component" value="Chromosome"/>
</dbReference>
<evidence type="ECO:0000313" key="2">
    <source>
        <dbReference type="EMBL" id="VIP01589.1"/>
    </source>
</evidence>
<dbReference type="RefSeq" id="WP_162656772.1">
    <property type="nucleotide sequence ID" value="NZ_LR593887.1"/>
</dbReference>
<dbReference type="EMBL" id="LR586016">
    <property type="protein sequence ID" value="VIP01589.1"/>
    <property type="molecule type" value="Genomic_DNA"/>
</dbReference>
<dbReference type="EMBL" id="LR593887">
    <property type="protein sequence ID" value="VTR98857.1"/>
    <property type="molecule type" value="Genomic_DNA"/>
</dbReference>
<evidence type="ECO:0000313" key="3">
    <source>
        <dbReference type="Proteomes" id="UP000464378"/>
    </source>
</evidence>
<dbReference type="GO" id="GO:0016787">
    <property type="term" value="F:hydrolase activity"/>
    <property type="evidence" value="ECO:0007669"/>
    <property type="project" value="InterPro"/>
</dbReference>
<proteinExistence type="predicted"/>
<dbReference type="InterPro" id="IPR010496">
    <property type="entry name" value="AL/BT2_dom"/>
</dbReference>
<dbReference type="KEGG" id="tim:GMBLW1_23710"/>
<organism evidence="2">
    <name type="scientific">Tuwongella immobilis</name>
    <dbReference type="NCBI Taxonomy" id="692036"/>
    <lineage>
        <taxon>Bacteria</taxon>
        <taxon>Pseudomonadati</taxon>
        <taxon>Planctomycetota</taxon>
        <taxon>Planctomycetia</taxon>
        <taxon>Gemmatales</taxon>
        <taxon>Gemmataceae</taxon>
        <taxon>Tuwongella</taxon>
    </lineage>
</organism>
<accession>A0A6C2YK33</accession>
<dbReference type="Pfam" id="PF06439">
    <property type="entry name" value="3keto-disac_hyd"/>
    <property type="match status" value="1"/>
</dbReference>
<feature type="domain" description="3-keto-alpha-glucoside-1,2-lyase/3-keto-2-hydroxy-glucal hydratase" evidence="1">
    <location>
        <begin position="58"/>
        <end position="244"/>
    </location>
</feature>
<gene>
    <name evidence="2" type="ORF">GMBLW1_23710</name>
</gene>
<dbReference type="InParanoid" id="A0A6C2YK33"/>
<sequence>MKLSLRSVFVSLTIGGLLWGSYSLGMATMQVREYKSGIVWPEPVVVTPGEGTAPPSDAIVLFDGKDLSKFNGGPLWEIKDGYAIAKKTALVTKDKFGSCQLHVEFATPEKVEGSGQGRGNSGIYLMNRYEIQILDSYENTTYFDGQCGSVYKQQPPLVNVCRKPGEWQSYDIIFNAPEFDSKGQVTKPAVVTVLQNGVVVQNHFELKGGTFYDRPAAYIPHGPKEPLQIQFHGNPIRFRNIWLRELKPMVGKLPASNDSK</sequence>
<keyword evidence="3" id="KW-1185">Reference proteome</keyword>
<protein>
    <recommendedName>
        <fullName evidence="1">3-keto-alpha-glucoside-1,2-lyase/3-keto-2-hydroxy-glucal hydratase domain-containing protein</fullName>
    </recommendedName>
</protein>
<dbReference type="Gene3D" id="2.60.120.560">
    <property type="entry name" value="Exo-inulinase, domain 1"/>
    <property type="match status" value="1"/>
</dbReference>
<name>A0A6C2YK33_9BACT</name>
<dbReference type="AlphaFoldDB" id="A0A6C2YK33"/>
<evidence type="ECO:0000259" key="1">
    <source>
        <dbReference type="Pfam" id="PF06439"/>
    </source>
</evidence>
<reference evidence="2" key="1">
    <citation type="submission" date="2019-04" db="EMBL/GenBank/DDBJ databases">
        <authorList>
            <consortium name="Science for Life Laboratories"/>
        </authorList>
    </citation>
    <scope>NUCLEOTIDE SEQUENCE</scope>
    <source>
        <strain evidence="2">MBLW1</strain>
    </source>
</reference>